<evidence type="ECO:0000259" key="2">
    <source>
        <dbReference type="PROSITE" id="PS51918"/>
    </source>
</evidence>
<dbReference type="PROSITE" id="PS51918">
    <property type="entry name" value="RADICAL_SAM"/>
    <property type="match status" value="1"/>
</dbReference>
<feature type="domain" description="Radical SAM core" evidence="2">
    <location>
        <begin position="83"/>
        <end position="336"/>
    </location>
</feature>
<proteinExistence type="predicted"/>
<dbReference type="SFLD" id="SFLDS00029">
    <property type="entry name" value="Radical_SAM"/>
    <property type="match status" value="1"/>
</dbReference>
<evidence type="ECO:0000313" key="4">
    <source>
        <dbReference type="Proteomes" id="UP000749040"/>
    </source>
</evidence>
<dbReference type="Gene3D" id="3.80.30.20">
    <property type="entry name" value="tm_1862 like domain"/>
    <property type="match status" value="1"/>
</dbReference>
<reference evidence="3 4" key="1">
    <citation type="submission" date="2021-01" db="EMBL/GenBank/DDBJ databases">
        <title>Streptomyces acididurans sp. nov., isolated from a peat swamp forest soil.</title>
        <authorList>
            <person name="Chantavorakit T."/>
            <person name="Duangmal K."/>
        </authorList>
    </citation>
    <scope>NUCLEOTIDE SEQUENCE [LARGE SCALE GENOMIC DNA]</scope>
    <source>
        <strain evidence="3 4">KK5PA1</strain>
    </source>
</reference>
<dbReference type="RefSeq" id="WP_205362560.1">
    <property type="nucleotide sequence ID" value="NZ_JADKYB010000025.1"/>
</dbReference>
<accession>A0ABS2U5M3</accession>
<evidence type="ECO:0000256" key="1">
    <source>
        <dbReference type="ARBA" id="ARBA00017228"/>
    </source>
</evidence>
<sequence length="507" mass="56191">MGTETITVRDTGGADTGGDVAYRRALASLRRTDPARPVPAVTDALADPRNRHLLEYVTEDPFGAHVFPGDVDDYPPENFLADLQAQLTATAPIHLWAYIPTCAYRCHFCQYPVVLVKGDGQAADDKAGQWVDWNIREARLWLREVPALATAPIGEFNVFGGTPSLLPPDALRRLIGFYRENFAFGPDTAVRIEGDPTTLTPRKLELLAELGCTKISCGVQSFDDPVLQACGRRHSARTAVDFLHNAQQAGFEWISIDLMYGLLDQSVDSVRRDLDVLLEHRPTAVVCTKLHLKSYSDTRTGVAGVQPAAWQFPDHRERLGRTGHHWPSLGEQYQMREILTEGLRGHGYTEHPTMYFARDGLGPETWKSLMVDQDKQEAEVAIGLGGSSNCRRSEAITDVNWKNYAAAVEAGRIPLRSATRFTPPAQEARAIKMALTSLRPLNDPLHRQRHNGHSLFTTPWRPRLASLSTRGLLTLDEPAGEIRLTPNGETLVEAIINTELDDRDPAA</sequence>
<evidence type="ECO:0000313" key="3">
    <source>
        <dbReference type="EMBL" id="MBM9509453.1"/>
    </source>
</evidence>
<dbReference type="CDD" id="cd01335">
    <property type="entry name" value="Radical_SAM"/>
    <property type="match status" value="1"/>
</dbReference>
<comment type="caution">
    <text evidence="3">The sequence shown here is derived from an EMBL/GenBank/DDBJ whole genome shotgun (WGS) entry which is preliminary data.</text>
</comment>
<organism evidence="3 4">
    <name type="scientific">Actinacidiphila acididurans</name>
    <dbReference type="NCBI Taxonomy" id="2784346"/>
    <lineage>
        <taxon>Bacteria</taxon>
        <taxon>Bacillati</taxon>
        <taxon>Actinomycetota</taxon>
        <taxon>Actinomycetes</taxon>
        <taxon>Kitasatosporales</taxon>
        <taxon>Streptomycetaceae</taxon>
        <taxon>Actinacidiphila</taxon>
    </lineage>
</organism>
<dbReference type="Proteomes" id="UP000749040">
    <property type="component" value="Unassembled WGS sequence"/>
</dbReference>
<dbReference type="InterPro" id="IPR007197">
    <property type="entry name" value="rSAM"/>
</dbReference>
<dbReference type="InterPro" id="IPR006638">
    <property type="entry name" value="Elp3/MiaA/NifB-like_rSAM"/>
</dbReference>
<dbReference type="InterPro" id="IPR023404">
    <property type="entry name" value="rSAM_horseshoe"/>
</dbReference>
<protein>
    <recommendedName>
        <fullName evidence="1">Heme chaperone HemW</fullName>
    </recommendedName>
</protein>
<dbReference type="InterPro" id="IPR034505">
    <property type="entry name" value="Coproporphyrinogen-III_oxidase"/>
</dbReference>
<dbReference type="SFLD" id="SFLDG01065">
    <property type="entry name" value="anaerobic_coproporphyrinogen-I"/>
    <property type="match status" value="1"/>
</dbReference>
<dbReference type="Pfam" id="PF04055">
    <property type="entry name" value="Radical_SAM"/>
    <property type="match status" value="1"/>
</dbReference>
<keyword evidence="4" id="KW-1185">Reference proteome</keyword>
<dbReference type="PANTHER" id="PTHR13932:SF5">
    <property type="entry name" value="RADICAL S-ADENOSYL METHIONINE DOMAIN-CONTAINING PROTEIN 1, MITOCHONDRIAL"/>
    <property type="match status" value="1"/>
</dbReference>
<name>A0ABS2U5M3_9ACTN</name>
<dbReference type="EMBL" id="JADKYB010000025">
    <property type="protein sequence ID" value="MBM9509453.1"/>
    <property type="molecule type" value="Genomic_DNA"/>
</dbReference>
<dbReference type="InterPro" id="IPR058240">
    <property type="entry name" value="rSAM_sf"/>
</dbReference>
<dbReference type="SMART" id="SM00729">
    <property type="entry name" value="Elp3"/>
    <property type="match status" value="1"/>
</dbReference>
<dbReference type="PANTHER" id="PTHR13932">
    <property type="entry name" value="COPROPORPHYRINIGEN III OXIDASE"/>
    <property type="match status" value="1"/>
</dbReference>
<dbReference type="SUPFAM" id="SSF102114">
    <property type="entry name" value="Radical SAM enzymes"/>
    <property type="match status" value="1"/>
</dbReference>
<gene>
    <name evidence="3" type="ORF">ITX44_33885</name>
</gene>